<dbReference type="Proteomes" id="UP000594454">
    <property type="component" value="Chromosome 4"/>
</dbReference>
<dbReference type="GO" id="GO:0005758">
    <property type="term" value="C:mitochondrial intermembrane space"/>
    <property type="evidence" value="ECO:0007669"/>
    <property type="project" value="TreeGrafter"/>
</dbReference>
<keyword evidence="2" id="KW-1185">Reference proteome</keyword>
<dbReference type="SUPFAM" id="SSF81901">
    <property type="entry name" value="HCP-like"/>
    <property type="match status" value="1"/>
</dbReference>
<dbReference type="PANTHER" id="PTHR13891:SF1">
    <property type="entry name" value="CYTOCHROME C OXIDASE ASSEMBLY FACTOR 7"/>
    <property type="match status" value="1"/>
</dbReference>
<proteinExistence type="predicted"/>
<dbReference type="EMBL" id="LR899012">
    <property type="protein sequence ID" value="CAD7087042.1"/>
    <property type="molecule type" value="Genomic_DNA"/>
</dbReference>
<evidence type="ECO:0000313" key="2">
    <source>
        <dbReference type="Proteomes" id="UP000594454"/>
    </source>
</evidence>
<dbReference type="InterPro" id="IPR040239">
    <property type="entry name" value="HcpB-like"/>
</dbReference>
<sequence>MTYDLQKESDVKKYLEKLGVEYRFGCYLEKKPEACHLFFGKIKKKASDFASKACELKNMCACANLSQMYAGGDGTEKNEEKSEKFKKMALEMQEEVKKQQLALELQQGLLPN</sequence>
<reference evidence="1 2" key="1">
    <citation type="submission" date="2020-11" db="EMBL/GenBank/DDBJ databases">
        <authorList>
            <person name="Wallbank WR R."/>
            <person name="Pardo Diaz C."/>
            <person name="Kozak K."/>
            <person name="Martin S."/>
            <person name="Jiggins C."/>
            <person name="Moest M."/>
            <person name="Warren A I."/>
            <person name="Generalovic N T."/>
            <person name="Byers J.R.P. K."/>
            <person name="Montejo-Kovacevich G."/>
            <person name="Yen C E."/>
        </authorList>
    </citation>
    <scope>NUCLEOTIDE SEQUENCE [LARGE SCALE GENOMIC DNA]</scope>
</reference>
<dbReference type="PANTHER" id="PTHR13891">
    <property type="entry name" value="CYTOCHROME C OXIDASE ASSEMBLY FACTOR 7"/>
    <property type="match status" value="1"/>
</dbReference>
<name>A0A7R8UU56_HERIL</name>
<accession>A0A7R8UU56</accession>
<dbReference type="OrthoDB" id="272077at2759"/>
<dbReference type="AlphaFoldDB" id="A0A7R8UU56"/>
<dbReference type="InterPro" id="IPR011990">
    <property type="entry name" value="TPR-like_helical_dom_sf"/>
</dbReference>
<gene>
    <name evidence="1" type="ORF">HERILL_LOCUS9770</name>
</gene>
<dbReference type="Gene3D" id="1.25.40.10">
    <property type="entry name" value="Tetratricopeptide repeat domain"/>
    <property type="match status" value="1"/>
</dbReference>
<protein>
    <submittedName>
        <fullName evidence="1">Uncharacterized protein</fullName>
    </submittedName>
</protein>
<dbReference type="InParanoid" id="A0A7R8UU56"/>
<organism evidence="1 2">
    <name type="scientific">Hermetia illucens</name>
    <name type="common">Black soldier fly</name>
    <dbReference type="NCBI Taxonomy" id="343691"/>
    <lineage>
        <taxon>Eukaryota</taxon>
        <taxon>Metazoa</taxon>
        <taxon>Ecdysozoa</taxon>
        <taxon>Arthropoda</taxon>
        <taxon>Hexapoda</taxon>
        <taxon>Insecta</taxon>
        <taxon>Pterygota</taxon>
        <taxon>Neoptera</taxon>
        <taxon>Endopterygota</taxon>
        <taxon>Diptera</taxon>
        <taxon>Brachycera</taxon>
        <taxon>Stratiomyomorpha</taxon>
        <taxon>Stratiomyidae</taxon>
        <taxon>Hermetiinae</taxon>
        <taxon>Hermetia</taxon>
    </lineage>
</organism>
<evidence type="ECO:0000313" key="1">
    <source>
        <dbReference type="EMBL" id="CAD7087042.1"/>
    </source>
</evidence>